<reference evidence="5" key="1">
    <citation type="submission" date="2021-11" db="EMBL/GenBank/DDBJ databases">
        <authorList>
            <person name="Rodrigo-Torres L."/>
            <person name="Arahal R. D."/>
            <person name="Lucena T."/>
        </authorList>
    </citation>
    <scope>NUCLEOTIDE SEQUENCE</scope>
    <source>
        <strain evidence="5">CECT 7929</strain>
    </source>
</reference>
<evidence type="ECO:0000313" key="6">
    <source>
        <dbReference type="Proteomes" id="UP000838672"/>
    </source>
</evidence>
<evidence type="ECO:0000313" key="5">
    <source>
        <dbReference type="EMBL" id="CAH0532316.1"/>
    </source>
</evidence>
<feature type="compositionally biased region" description="Basic residues" evidence="4">
    <location>
        <begin position="33"/>
        <end position="46"/>
    </location>
</feature>
<name>A0ABM8ZPS1_9VIBR</name>
<dbReference type="EMBL" id="CAKLDI010000001">
    <property type="protein sequence ID" value="CAH0532316.1"/>
    <property type="molecule type" value="Genomic_DNA"/>
</dbReference>
<dbReference type="Proteomes" id="UP000838672">
    <property type="component" value="Unassembled WGS sequence"/>
</dbReference>
<protein>
    <recommendedName>
        <fullName evidence="3">Der GTPase-activating protein YihI</fullName>
    </recommendedName>
</protein>
<dbReference type="HAMAP" id="MF_01058">
    <property type="entry name" value="GAP_YihI"/>
    <property type="match status" value="1"/>
</dbReference>
<keyword evidence="1 3" id="KW-0343">GTPase activation</keyword>
<evidence type="ECO:0000256" key="1">
    <source>
        <dbReference type="ARBA" id="ARBA00022468"/>
    </source>
</evidence>
<comment type="caution">
    <text evidence="5">The sequence shown here is derived from an EMBL/GenBank/DDBJ whole genome shotgun (WGS) entry which is preliminary data.</text>
</comment>
<evidence type="ECO:0000256" key="2">
    <source>
        <dbReference type="ARBA" id="ARBA00022517"/>
    </source>
</evidence>
<gene>
    <name evidence="3 5" type="primary">yihI</name>
    <name evidence="5" type="ORF">VST7929_00133</name>
</gene>
<comment type="subunit">
    <text evidence="3">Interacts with Der.</text>
</comment>
<comment type="function">
    <text evidence="3">A GTPase-activating protein (GAP) that modifies Der/EngA GTPase function. May play a role in ribosome biogenesis.</text>
</comment>
<dbReference type="InterPro" id="IPR007336">
    <property type="entry name" value="YihI"/>
</dbReference>
<keyword evidence="6" id="KW-1185">Reference proteome</keyword>
<feature type="region of interest" description="Disordered" evidence="4">
    <location>
        <begin position="1"/>
        <end position="73"/>
    </location>
</feature>
<dbReference type="NCBIfam" id="NF003560">
    <property type="entry name" value="PRK05244.1-1"/>
    <property type="match status" value="1"/>
</dbReference>
<accession>A0ABM8ZPS1</accession>
<evidence type="ECO:0000256" key="4">
    <source>
        <dbReference type="SAM" id="MobiDB-lite"/>
    </source>
</evidence>
<comment type="similarity">
    <text evidence="3">Belongs to the YihI family.</text>
</comment>
<dbReference type="RefSeq" id="WP_237464135.1">
    <property type="nucleotide sequence ID" value="NZ_CAKLDI010000001.1"/>
</dbReference>
<evidence type="ECO:0000256" key="3">
    <source>
        <dbReference type="HAMAP-Rule" id="MF_01058"/>
    </source>
</evidence>
<dbReference type="Pfam" id="PF04220">
    <property type="entry name" value="YihI"/>
    <property type="match status" value="1"/>
</dbReference>
<organism evidence="5 6">
    <name type="scientific">Vibrio stylophorae</name>
    <dbReference type="NCBI Taxonomy" id="659351"/>
    <lineage>
        <taxon>Bacteria</taxon>
        <taxon>Pseudomonadati</taxon>
        <taxon>Pseudomonadota</taxon>
        <taxon>Gammaproteobacteria</taxon>
        <taxon>Vibrionales</taxon>
        <taxon>Vibrionaceae</taxon>
        <taxon>Vibrio</taxon>
    </lineage>
</organism>
<proteinExistence type="inferred from homology"/>
<sequence length="186" mass="20539">MSRKKKSRRPGSEGPAVYREKSSSALNQEGRLRQKLRKRKGLKAGARHSEGKSQGTGMAQGQRDPRIGSKKAIPLVVATTAPELKKGGVVERQRMSTEKELQMLENDVQLNALLDRLDNGERLGAGMQAYVDEKLARIEVLMNELGLLDDEPEVVEKPAKAVKAKPASDDDLLSQFEGLDMDQFKS</sequence>
<keyword evidence="2 3" id="KW-0690">Ribosome biogenesis</keyword>